<feature type="compositionally biased region" description="Basic and acidic residues" evidence="1">
    <location>
        <begin position="39"/>
        <end position="49"/>
    </location>
</feature>
<dbReference type="RefSeq" id="WP_173878076.1">
    <property type="nucleotide sequence ID" value="NZ_JAAIMR010000035.1"/>
</dbReference>
<dbReference type="Proteomes" id="UP001296580">
    <property type="component" value="Unassembled WGS sequence"/>
</dbReference>
<proteinExistence type="predicted"/>
<feature type="region of interest" description="Disordered" evidence="1">
    <location>
        <begin position="27"/>
        <end position="49"/>
    </location>
</feature>
<name>A0AAJ3FGJ8_MEDGN</name>
<dbReference type="AlphaFoldDB" id="A0AAJ3FGJ8"/>
<comment type="caution">
    <text evidence="2">The sequence shown here is derived from an EMBL/GenBank/DDBJ whole genome shotgun (WGS) entry which is preliminary data.</text>
</comment>
<reference evidence="2" key="1">
    <citation type="journal article" date="2020" name="Cell Host Microbe">
        <title>Functional and Genomic Variation between Human-Derived Isolates of Lachnospiraceae Reveals Inter- and Intra-Species Diversity.</title>
        <authorList>
            <person name="Sorbara M.T."/>
            <person name="Littmann E.R."/>
            <person name="Fontana E."/>
            <person name="Moody T.U."/>
            <person name="Kohout C.E."/>
            <person name="Gjonbalaj M."/>
            <person name="Eaton V."/>
            <person name="Seok R."/>
            <person name="Leiner I.M."/>
            <person name="Pamer E.G."/>
        </authorList>
    </citation>
    <scope>NUCLEOTIDE SEQUENCE</scope>
    <source>
        <strain evidence="2">MSK.15.32</strain>
    </source>
</reference>
<evidence type="ECO:0000313" key="2">
    <source>
        <dbReference type="EMBL" id="NSI59588.1"/>
    </source>
</evidence>
<feature type="compositionally biased region" description="Basic residues" evidence="1">
    <location>
        <begin position="27"/>
        <end position="38"/>
    </location>
</feature>
<organism evidence="2 3">
    <name type="scientific">Mediterraneibacter gnavus</name>
    <name type="common">Ruminococcus gnavus</name>
    <dbReference type="NCBI Taxonomy" id="33038"/>
    <lineage>
        <taxon>Bacteria</taxon>
        <taxon>Bacillati</taxon>
        <taxon>Bacillota</taxon>
        <taxon>Clostridia</taxon>
        <taxon>Lachnospirales</taxon>
        <taxon>Lachnospiraceae</taxon>
        <taxon>Mediterraneibacter</taxon>
    </lineage>
</organism>
<reference evidence="2" key="2">
    <citation type="submission" date="2020-02" db="EMBL/GenBank/DDBJ databases">
        <authorList>
            <person name="Littmann E."/>
            <person name="Sorbara M."/>
        </authorList>
    </citation>
    <scope>NUCLEOTIDE SEQUENCE</scope>
    <source>
        <strain evidence="2">MSK.15.32</strain>
    </source>
</reference>
<protein>
    <submittedName>
        <fullName evidence="2">Uncharacterized protein</fullName>
    </submittedName>
</protein>
<dbReference type="EMBL" id="JAAIRV010000036">
    <property type="protein sequence ID" value="NSI59588.1"/>
    <property type="molecule type" value="Genomic_DNA"/>
</dbReference>
<sequence length="49" mass="5988">MRRHKKWRIYPGGTVCNCRTVDQNNRGRIKRTVSKSKRTQKENRRETEK</sequence>
<accession>A0AAJ3FGJ8</accession>
<evidence type="ECO:0000256" key="1">
    <source>
        <dbReference type="SAM" id="MobiDB-lite"/>
    </source>
</evidence>
<evidence type="ECO:0000313" key="3">
    <source>
        <dbReference type="Proteomes" id="UP001296580"/>
    </source>
</evidence>
<gene>
    <name evidence="2" type="ORF">G4993_14495</name>
</gene>